<keyword evidence="4" id="KW-1185">Reference proteome</keyword>
<dbReference type="PANTHER" id="PTHR36057">
    <property type="match status" value="1"/>
</dbReference>
<evidence type="ECO:0000256" key="1">
    <source>
        <dbReference type="SAM" id="MobiDB-lite"/>
    </source>
</evidence>
<dbReference type="EMBL" id="QPJL01000001">
    <property type="protein sequence ID" value="RCW88943.1"/>
    <property type="molecule type" value="Genomic_DNA"/>
</dbReference>
<dbReference type="Proteomes" id="UP000253345">
    <property type="component" value="Unassembled WGS sequence"/>
</dbReference>
<accession>A0A368Z950</accession>
<evidence type="ECO:0000313" key="3">
    <source>
        <dbReference type="EMBL" id="RCW88943.1"/>
    </source>
</evidence>
<feature type="signal peptide" evidence="2">
    <location>
        <begin position="1"/>
        <end position="40"/>
    </location>
</feature>
<evidence type="ECO:0008006" key="5">
    <source>
        <dbReference type="Google" id="ProtNLM"/>
    </source>
</evidence>
<feature type="region of interest" description="Disordered" evidence="1">
    <location>
        <begin position="40"/>
        <end position="89"/>
    </location>
</feature>
<keyword evidence="2" id="KW-0732">Signal</keyword>
<dbReference type="InterPro" id="IPR036249">
    <property type="entry name" value="Thioredoxin-like_sf"/>
</dbReference>
<protein>
    <recommendedName>
        <fullName evidence="5">Secreted protein</fullName>
    </recommendedName>
</protein>
<dbReference type="Pfam" id="PF06764">
    <property type="entry name" value="DUF1223"/>
    <property type="match status" value="1"/>
</dbReference>
<evidence type="ECO:0000256" key="2">
    <source>
        <dbReference type="SAM" id="SignalP"/>
    </source>
</evidence>
<feature type="compositionally biased region" description="Low complexity" evidence="1">
    <location>
        <begin position="75"/>
        <end position="88"/>
    </location>
</feature>
<proteinExistence type="predicted"/>
<evidence type="ECO:0000313" key="4">
    <source>
        <dbReference type="Proteomes" id="UP000253345"/>
    </source>
</evidence>
<dbReference type="SUPFAM" id="SSF52833">
    <property type="entry name" value="Thioredoxin-like"/>
    <property type="match status" value="1"/>
</dbReference>
<dbReference type="InterPro" id="IPR010634">
    <property type="entry name" value="DUF1223"/>
</dbReference>
<dbReference type="PANTHER" id="PTHR36057:SF1">
    <property type="entry name" value="LIPOPROTEIN LIPID ATTACHMENT SITE-LIKE PROTEIN, PUTATIVE (DUF1223)-RELATED"/>
    <property type="match status" value="1"/>
</dbReference>
<organism evidence="3 4">
    <name type="scientific">Paracoccus lutimaris</name>
    <dbReference type="NCBI Taxonomy" id="1490030"/>
    <lineage>
        <taxon>Bacteria</taxon>
        <taxon>Pseudomonadati</taxon>
        <taxon>Pseudomonadota</taxon>
        <taxon>Alphaproteobacteria</taxon>
        <taxon>Rhodobacterales</taxon>
        <taxon>Paracoccaceae</taxon>
        <taxon>Paracoccus</taxon>
    </lineage>
</organism>
<reference evidence="3 4" key="1">
    <citation type="submission" date="2018-07" db="EMBL/GenBank/DDBJ databases">
        <title>Genomic Encyclopedia of Type Strains, Phase III (KMG-III): the genomes of soil and plant-associated and newly described type strains.</title>
        <authorList>
            <person name="Whitman W."/>
        </authorList>
    </citation>
    <scope>NUCLEOTIDE SEQUENCE [LARGE SCALE GENOMIC DNA]</scope>
    <source>
        <strain evidence="3 4">CECT 8525</strain>
    </source>
</reference>
<feature type="compositionally biased region" description="Gly residues" evidence="1">
    <location>
        <begin position="44"/>
        <end position="59"/>
    </location>
</feature>
<gene>
    <name evidence="3" type="ORF">DFP89_101382</name>
</gene>
<dbReference type="AlphaFoldDB" id="A0A368Z950"/>
<name>A0A368Z950_9RHOB</name>
<feature type="chain" id="PRO_5016785227" description="Secreted protein" evidence="2">
    <location>
        <begin position="41"/>
        <end position="415"/>
    </location>
</feature>
<sequence length="415" mass="43036">MTAMQITMNEASRIPLASVLRRVVLAVWVAALAAGGAAVAQEAPGGGPGGPDGPGGPGAPEGNFGTTVGGGGAVVDGRAPPQAGRPGPVVETVDDILSEFLLRSQKGAGALSGVLPGVAPSPSIAEAAVSVEDDGTVGLIEAPEGAPGVAGDAVAAETYPPEDPAGAGVAAFAEAQPQGRQMMPGPVGHPPVVVELFTSQGCSSCPPADDMLGDLAAREDVLALSWHVDYWDYLGWADEFARPEFTRRQQAYAHASGERAIYTPQIIVGGTDTLIALRPAELMALLQAQIARPTEVMVTSSRQDDSYRVELTPRAAIPSRVAIILVRYVPSRKVEILAGENRGTSVEYRNVVLAVERIAEWDGRVPLRMTIRPGATVEKGASSFPSDTRHAILAQEMDSRGKRASGPILAAIRLD</sequence>
<comment type="caution">
    <text evidence="3">The sequence shown here is derived from an EMBL/GenBank/DDBJ whole genome shotgun (WGS) entry which is preliminary data.</text>
</comment>